<dbReference type="SUPFAM" id="SSF53474">
    <property type="entry name" value="alpha/beta-Hydrolases"/>
    <property type="match status" value="1"/>
</dbReference>
<protein>
    <recommendedName>
        <fullName evidence="2">Alpha/beta hydrolase fold-3 domain-containing protein</fullName>
    </recommendedName>
</protein>
<dbReference type="PANTHER" id="PTHR48081:SF8">
    <property type="entry name" value="ALPHA_BETA HYDROLASE FOLD-3 DOMAIN-CONTAINING PROTEIN-RELATED"/>
    <property type="match status" value="1"/>
</dbReference>
<evidence type="ECO:0000313" key="4">
    <source>
        <dbReference type="Proteomes" id="UP000298327"/>
    </source>
</evidence>
<dbReference type="InterPro" id="IPR050300">
    <property type="entry name" value="GDXG_lipolytic_enzyme"/>
</dbReference>
<evidence type="ECO:0000313" key="3">
    <source>
        <dbReference type="EMBL" id="TFY69665.1"/>
    </source>
</evidence>
<dbReference type="OrthoDB" id="408631at2759"/>
<feature type="domain" description="Alpha/beta hydrolase fold-3" evidence="2">
    <location>
        <begin position="92"/>
        <end position="307"/>
    </location>
</feature>
<evidence type="ECO:0000256" key="1">
    <source>
        <dbReference type="ARBA" id="ARBA00022801"/>
    </source>
</evidence>
<keyword evidence="1" id="KW-0378">Hydrolase</keyword>
<evidence type="ECO:0000259" key="2">
    <source>
        <dbReference type="Pfam" id="PF07859"/>
    </source>
</evidence>
<keyword evidence="4" id="KW-1185">Reference proteome</keyword>
<dbReference type="GO" id="GO:0016787">
    <property type="term" value="F:hydrolase activity"/>
    <property type="evidence" value="ECO:0007669"/>
    <property type="project" value="UniProtKB-KW"/>
</dbReference>
<name>A0A4Y9Z4Q6_9AGAM</name>
<comment type="caution">
    <text evidence="3">The sequence shown here is derived from an EMBL/GenBank/DDBJ whole genome shotgun (WGS) entry which is preliminary data.</text>
</comment>
<accession>A0A4Y9Z4Q6</accession>
<gene>
    <name evidence="3" type="ORF">EVG20_g3048</name>
</gene>
<organism evidence="3 4">
    <name type="scientific">Dentipellis fragilis</name>
    <dbReference type="NCBI Taxonomy" id="205917"/>
    <lineage>
        <taxon>Eukaryota</taxon>
        <taxon>Fungi</taxon>
        <taxon>Dikarya</taxon>
        <taxon>Basidiomycota</taxon>
        <taxon>Agaricomycotina</taxon>
        <taxon>Agaricomycetes</taxon>
        <taxon>Russulales</taxon>
        <taxon>Hericiaceae</taxon>
        <taxon>Dentipellis</taxon>
    </lineage>
</organism>
<dbReference type="ESTHER" id="9agam-a0a4y9z4q6">
    <property type="family name" value="Hormone-sensitive_lipase_like"/>
</dbReference>
<dbReference type="Gene3D" id="3.40.50.1820">
    <property type="entry name" value="alpha/beta hydrolase"/>
    <property type="match status" value="1"/>
</dbReference>
<sequence>MSQYAHLSDPDPEFVAASVGVPGFFQSRDVEAMRQGLRDGASYFNEAAKWLRPADSEYHEMEHRVQVEGGEITVRCFVPTHKDEEGNTYPLLVNFHGGGWTVGGLDTDDLLLRHLCVAHKVSVVNVDYRLAPEHPYPVPMDDCYAGLKWAADNTALLHVSLGKGFIVHGMSAGGNLAAAISHLAKNDPFFEHRPLTGQILQIPAVVHVNNIPEQYKSQLLSYEQNAENLTLPARAMHTFFELYRADPANEDVFPLLKSDHTGLPPAIIQVCGLDPLRDEGILYAQVLQEAGVNTKLYIYPGVPHAFYLGFSHIKQGGKYIEDLKSGLQWLLDEIV</sequence>
<dbReference type="AlphaFoldDB" id="A0A4Y9Z4Q6"/>
<dbReference type="Pfam" id="PF07859">
    <property type="entry name" value="Abhydrolase_3"/>
    <property type="match status" value="1"/>
</dbReference>
<dbReference type="EMBL" id="SEOQ01000131">
    <property type="protein sequence ID" value="TFY69665.1"/>
    <property type="molecule type" value="Genomic_DNA"/>
</dbReference>
<dbReference type="STRING" id="205917.A0A4Y9Z4Q6"/>
<dbReference type="Proteomes" id="UP000298327">
    <property type="component" value="Unassembled WGS sequence"/>
</dbReference>
<dbReference type="PANTHER" id="PTHR48081">
    <property type="entry name" value="AB HYDROLASE SUPERFAMILY PROTEIN C4A8.06C"/>
    <property type="match status" value="1"/>
</dbReference>
<reference evidence="3 4" key="1">
    <citation type="submission" date="2019-02" db="EMBL/GenBank/DDBJ databases">
        <title>Genome sequencing of the rare red list fungi Dentipellis fragilis.</title>
        <authorList>
            <person name="Buettner E."/>
            <person name="Kellner H."/>
        </authorList>
    </citation>
    <scope>NUCLEOTIDE SEQUENCE [LARGE SCALE GENOMIC DNA]</scope>
    <source>
        <strain evidence="3 4">DSM 105465</strain>
    </source>
</reference>
<proteinExistence type="predicted"/>
<dbReference type="InterPro" id="IPR013094">
    <property type="entry name" value="AB_hydrolase_3"/>
</dbReference>
<dbReference type="InterPro" id="IPR029058">
    <property type="entry name" value="AB_hydrolase_fold"/>
</dbReference>